<comment type="caution">
    <text evidence="1">The sequence shown here is derived from an EMBL/GenBank/DDBJ whole genome shotgun (WGS) entry which is preliminary data.</text>
</comment>
<reference evidence="1" key="1">
    <citation type="submission" date="2019-08" db="EMBL/GenBank/DDBJ databases">
        <authorList>
            <person name="Kucharzyk K."/>
            <person name="Murdoch R.W."/>
            <person name="Higgins S."/>
            <person name="Loffler F."/>
        </authorList>
    </citation>
    <scope>NUCLEOTIDE SEQUENCE</scope>
</reference>
<name>A0A644WRE6_9ZZZZ</name>
<organism evidence="1">
    <name type="scientific">bioreactor metagenome</name>
    <dbReference type="NCBI Taxonomy" id="1076179"/>
    <lineage>
        <taxon>unclassified sequences</taxon>
        <taxon>metagenomes</taxon>
        <taxon>ecological metagenomes</taxon>
    </lineage>
</organism>
<dbReference type="InterPro" id="IPR058512">
    <property type="entry name" value="DUF8199"/>
</dbReference>
<accession>A0A644WRE6</accession>
<proteinExistence type="predicted"/>
<dbReference type="Pfam" id="PF26622">
    <property type="entry name" value="DUF8199"/>
    <property type="match status" value="1"/>
</dbReference>
<sequence length="156" mass="17445">MKKIYATILLLVMMFIAIQPVIAVHFCSGKLYSFNLIDNADACCDNASHAAEKQSCCATTGHEIHAKVNNCDAIDGSTCCDTHTIQVQTDEFQSELNQISFSQIVRAFDIPWLTLENLFKQYDPESKAPLLSEAFPPDGLFLRDVSINTFVCIYRI</sequence>
<gene>
    <name evidence="1" type="ORF">SDC9_52777</name>
</gene>
<evidence type="ECO:0000313" key="1">
    <source>
        <dbReference type="EMBL" id="MPM06476.1"/>
    </source>
</evidence>
<protein>
    <submittedName>
        <fullName evidence="1">Uncharacterized protein</fullName>
    </submittedName>
</protein>
<dbReference type="AlphaFoldDB" id="A0A644WRE6"/>
<dbReference type="EMBL" id="VSSQ01001232">
    <property type="protein sequence ID" value="MPM06476.1"/>
    <property type="molecule type" value="Genomic_DNA"/>
</dbReference>